<accession>A0ABW6VGN1</accession>
<sequence length="126" mass="14154">MGLDRGWLSELIPPTGYVPDFLNPTPAGPAPAPAAEWDAILALPADWVRQDLDHLARHQGHLGPRLRPCTPTRPPAWPRSHKRSKRTGSWHYWARIRAVLDAGIFYRARTVAEHSAGRLFNDLHTS</sequence>
<evidence type="ECO:0000313" key="3">
    <source>
        <dbReference type="Proteomes" id="UP001602119"/>
    </source>
</evidence>
<feature type="region of interest" description="Disordered" evidence="1">
    <location>
        <begin position="59"/>
        <end position="85"/>
    </location>
</feature>
<reference evidence="2 3" key="1">
    <citation type="submission" date="2024-10" db="EMBL/GenBank/DDBJ databases">
        <title>The Natural Products Discovery Center: Release of the First 8490 Sequenced Strains for Exploring Actinobacteria Biosynthetic Diversity.</title>
        <authorList>
            <person name="Kalkreuter E."/>
            <person name="Kautsar S.A."/>
            <person name="Yang D."/>
            <person name="Bader C.D."/>
            <person name="Teijaro C.N."/>
            <person name="Fluegel L."/>
            <person name="Davis C.M."/>
            <person name="Simpson J.R."/>
            <person name="Lauterbach L."/>
            <person name="Steele A.D."/>
            <person name="Gui C."/>
            <person name="Meng S."/>
            <person name="Li G."/>
            <person name="Viehrig K."/>
            <person name="Ye F."/>
            <person name="Su P."/>
            <person name="Kiefer A.F."/>
            <person name="Nichols A."/>
            <person name="Cepeda A.J."/>
            <person name="Yan W."/>
            <person name="Fan B."/>
            <person name="Jiang Y."/>
            <person name="Adhikari A."/>
            <person name="Zheng C.-J."/>
            <person name="Schuster L."/>
            <person name="Cowan T.M."/>
            <person name="Smanski M.J."/>
            <person name="Chevrette M.G."/>
            <person name="De Carvalho L.P.S."/>
            <person name="Shen B."/>
        </authorList>
    </citation>
    <scope>NUCLEOTIDE SEQUENCE [LARGE SCALE GENOMIC DNA]</scope>
    <source>
        <strain evidence="2 3">NPDC001281</strain>
    </source>
</reference>
<gene>
    <name evidence="2" type="ORF">ACFY05_37475</name>
</gene>
<dbReference type="Proteomes" id="UP001602119">
    <property type="component" value="Unassembled WGS sequence"/>
</dbReference>
<organism evidence="2 3">
    <name type="scientific">Microtetraspora fusca</name>
    <dbReference type="NCBI Taxonomy" id="1997"/>
    <lineage>
        <taxon>Bacteria</taxon>
        <taxon>Bacillati</taxon>
        <taxon>Actinomycetota</taxon>
        <taxon>Actinomycetes</taxon>
        <taxon>Streptosporangiales</taxon>
        <taxon>Streptosporangiaceae</taxon>
        <taxon>Microtetraspora</taxon>
    </lineage>
</organism>
<protein>
    <recommendedName>
        <fullName evidence="4">Transposase</fullName>
    </recommendedName>
</protein>
<name>A0ABW6VGN1_MICFU</name>
<evidence type="ECO:0000256" key="1">
    <source>
        <dbReference type="SAM" id="MobiDB-lite"/>
    </source>
</evidence>
<proteinExistence type="predicted"/>
<keyword evidence="3" id="KW-1185">Reference proteome</keyword>
<comment type="caution">
    <text evidence="2">The sequence shown here is derived from an EMBL/GenBank/DDBJ whole genome shotgun (WGS) entry which is preliminary data.</text>
</comment>
<dbReference type="RefSeq" id="WP_387347094.1">
    <property type="nucleotide sequence ID" value="NZ_JBIAXI010000033.1"/>
</dbReference>
<dbReference type="EMBL" id="JBIAXI010000033">
    <property type="protein sequence ID" value="MFF4778529.1"/>
    <property type="molecule type" value="Genomic_DNA"/>
</dbReference>
<evidence type="ECO:0008006" key="4">
    <source>
        <dbReference type="Google" id="ProtNLM"/>
    </source>
</evidence>
<evidence type="ECO:0000313" key="2">
    <source>
        <dbReference type="EMBL" id="MFF4778529.1"/>
    </source>
</evidence>